<dbReference type="EMBL" id="JARKIB010000061">
    <property type="protein sequence ID" value="KAJ7751672.1"/>
    <property type="molecule type" value="Genomic_DNA"/>
</dbReference>
<gene>
    <name evidence="1" type="ORF">B0H16DRAFT_1547985</name>
</gene>
<evidence type="ECO:0000313" key="2">
    <source>
        <dbReference type="Proteomes" id="UP001215598"/>
    </source>
</evidence>
<accession>A0AAD7IY11</accession>
<name>A0AAD7IY11_9AGAR</name>
<dbReference type="Proteomes" id="UP001215598">
    <property type="component" value="Unassembled WGS sequence"/>
</dbReference>
<dbReference type="AlphaFoldDB" id="A0AAD7IY11"/>
<keyword evidence="2" id="KW-1185">Reference proteome</keyword>
<feature type="non-terminal residue" evidence="1">
    <location>
        <position position="86"/>
    </location>
</feature>
<evidence type="ECO:0000313" key="1">
    <source>
        <dbReference type="EMBL" id="KAJ7751672.1"/>
    </source>
</evidence>
<protein>
    <submittedName>
        <fullName evidence="1">Uncharacterized protein</fullName>
    </submittedName>
</protein>
<reference evidence="1" key="1">
    <citation type="submission" date="2023-03" db="EMBL/GenBank/DDBJ databases">
        <title>Massive genome expansion in bonnet fungi (Mycena s.s.) driven by repeated elements and novel gene families across ecological guilds.</title>
        <authorList>
            <consortium name="Lawrence Berkeley National Laboratory"/>
            <person name="Harder C.B."/>
            <person name="Miyauchi S."/>
            <person name="Viragh M."/>
            <person name="Kuo A."/>
            <person name="Thoen E."/>
            <person name="Andreopoulos B."/>
            <person name="Lu D."/>
            <person name="Skrede I."/>
            <person name="Drula E."/>
            <person name="Henrissat B."/>
            <person name="Morin E."/>
            <person name="Kohler A."/>
            <person name="Barry K."/>
            <person name="LaButti K."/>
            <person name="Morin E."/>
            <person name="Salamov A."/>
            <person name="Lipzen A."/>
            <person name="Mereny Z."/>
            <person name="Hegedus B."/>
            <person name="Baldrian P."/>
            <person name="Stursova M."/>
            <person name="Weitz H."/>
            <person name="Taylor A."/>
            <person name="Grigoriev I.V."/>
            <person name="Nagy L.G."/>
            <person name="Martin F."/>
            <person name="Kauserud H."/>
        </authorList>
    </citation>
    <scope>NUCLEOTIDE SEQUENCE</scope>
    <source>
        <strain evidence="1">CBHHK182m</strain>
    </source>
</reference>
<organism evidence="1 2">
    <name type="scientific">Mycena metata</name>
    <dbReference type="NCBI Taxonomy" id="1033252"/>
    <lineage>
        <taxon>Eukaryota</taxon>
        <taxon>Fungi</taxon>
        <taxon>Dikarya</taxon>
        <taxon>Basidiomycota</taxon>
        <taxon>Agaricomycotina</taxon>
        <taxon>Agaricomycetes</taxon>
        <taxon>Agaricomycetidae</taxon>
        <taxon>Agaricales</taxon>
        <taxon>Marasmiineae</taxon>
        <taxon>Mycenaceae</taxon>
        <taxon>Mycena</taxon>
    </lineage>
</organism>
<proteinExistence type="predicted"/>
<comment type="caution">
    <text evidence="1">The sequence shown here is derived from an EMBL/GenBank/DDBJ whole genome shotgun (WGS) entry which is preliminary data.</text>
</comment>
<sequence length="86" mass="9631">MAEMWIWRTSSVFIAVYLVLTFLAAFGACQAPHNDIARAALRSFYDGWLCGLHLMPTLPYHPILHHTAGTSPEDFCGCQLEQVHSP</sequence>